<keyword evidence="2" id="KW-1185">Reference proteome</keyword>
<organism evidence="1 2">
    <name type="scientific">Sphingobium phenoxybenzoativorans</name>
    <dbReference type="NCBI Taxonomy" id="1592790"/>
    <lineage>
        <taxon>Bacteria</taxon>
        <taxon>Pseudomonadati</taxon>
        <taxon>Pseudomonadota</taxon>
        <taxon>Alphaproteobacteria</taxon>
        <taxon>Sphingomonadales</taxon>
        <taxon>Sphingomonadaceae</taxon>
        <taxon>Sphingobium</taxon>
    </lineage>
</organism>
<evidence type="ECO:0008006" key="3">
    <source>
        <dbReference type="Google" id="ProtNLM"/>
    </source>
</evidence>
<dbReference type="EMBL" id="CP073910">
    <property type="protein sequence ID" value="QUT06029.1"/>
    <property type="molecule type" value="Genomic_DNA"/>
</dbReference>
<dbReference type="Proteomes" id="UP000681425">
    <property type="component" value="Chromosome"/>
</dbReference>
<protein>
    <recommendedName>
        <fullName evidence="3">PAS domain-containing protein</fullName>
    </recommendedName>
</protein>
<evidence type="ECO:0000313" key="1">
    <source>
        <dbReference type="EMBL" id="QUT06029.1"/>
    </source>
</evidence>
<evidence type="ECO:0000313" key="2">
    <source>
        <dbReference type="Proteomes" id="UP000681425"/>
    </source>
</evidence>
<dbReference type="AlphaFoldDB" id="A0A975K758"/>
<dbReference type="KEGG" id="spph:KFK14_00530"/>
<accession>A0A975K758</accession>
<name>A0A975K758_9SPHN</name>
<gene>
    <name evidence="1" type="ORF">KFK14_00530</name>
</gene>
<dbReference type="RefSeq" id="WP_212609494.1">
    <property type="nucleotide sequence ID" value="NZ_CP073910.1"/>
</dbReference>
<reference evidence="1" key="1">
    <citation type="submission" date="2021-04" db="EMBL/GenBank/DDBJ databases">
        <title>Isolation of p-tert-butylphenol degrading bacteria Sphingobium phenoxybenzoativorans Tas13 from active sludge.</title>
        <authorList>
            <person name="Li Y."/>
        </authorList>
    </citation>
    <scope>NUCLEOTIDE SEQUENCE</scope>
    <source>
        <strain evidence="1">Tas13</strain>
    </source>
</reference>
<proteinExistence type="predicted"/>
<sequence>MDTLRGRDIANDHDEVDYAVEDPAIEAPPEIGSDERRMHVRAYNYWASLLGDRALPSIEDLNPSDIEDFGPHSVLLDFTVGVDDPAVAYLGGALRRECEIERHIDHISEVPSRSLLSRLTDHYLQILANAAPIGFEAEFINQRGAEIVYRGILMPFSSDGDTIDFIYGVINWKEMASRDLTDALVEEVDQALRSAPQSIGTRPIWADGPSGESSRMAEFGDERMDSLDDDAGLADRLALARDFAQEAGNSDARTRSALYRAIGLAHDFALATRDAPEDYAEMLEDAGIAVQARSPMTAVIKLIFGVDYDKTRVTEYATILDYAQGMMMPAGSLADHLEAYIGGIKGLVRDVRASRRPEPAAKADPAIEARAKLRVAPAIAPAALPVDADGLAVVVARREADGSVSIVAALPDGAKLTQQVIAATA</sequence>